<feature type="domain" description="THIF-type NAD/FAD binding fold" evidence="1">
    <location>
        <begin position="24"/>
        <end position="254"/>
    </location>
</feature>
<reference evidence="2 3" key="1">
    <citation type="submission" date="2019-03" db="EMBL/GenBank/DDBJ databases">
        <title>Genomic Encyclopedia of Type Strains, Phase IV (KMG-IV): sequencing the most valuable type-strain genomes for metagenomic binning, comparative biology and taxonomic classification.</title>
        <authorList>
            <person name="Goeker M."/>
        </authorList>
    </citation>
    <scope>NUCLEOTIDE SEQUENCE [LARGE SCALE GENOMIC DNA]</scope>
    <source>
        <strain evidence="2 3">DSM 25287</strain>
    </source>
</reference>
<keyword evidence="3" id="KW-1185">Reference proteome</keyword>
<dbReference type="RefSeq" id="WP_165904072.1">
    <property type="nucleotide sequence ID" value="NZ_SLWY01000007.1"/>
</dbReference>
<dbReference type="InterPro" id="IPR000594">
    <property type="entry name" value="ThiF_NAD_FAD-bd"/>
</dbReference>
<dbReference type="Pfam" id="PF00899">
    <property type="entry name" value="ThiF"/>
    <property type="match status" value="1"/>
</dbReference>
<dbReference type="Proteomes" id="UP000295765">
    <property type="component" value="Unassembled WGS sequence"/>
</dbReference>
<evidence type="ECO:0000313" key="2">
    <source>
        <dbReference type="EMBL" id="TCO81782.1"/>
    </source>
</evidence>
<evidence type="ECO:0000313" key="3">
    <source>
        <dbReference type="Proteomes" id="UP000295765"/>
    </source>
</evidence>
<evidence type="ECO:0000259" key="1">
    <source>
        <dbReference type="Pfam" id="PF00899"/>
    </source>
</evidence>
<dbReference type="SUPFAM" id="SSF69572">
    <property type="entry name" value="Activating enzymes of the ubiquitin-like proteins"/>
    <property type="match status" value="1"/>
</dbReference>
<protein>
    <submittedName>
        <fullName evidence="2">tRNA A37 threonylcarbamoyladenosine dehydratase</fullName>
    </submittedName>
</protein>
<dbReference type="PANTHER" id="PTHR43267">
    <property type="entry name" value="TRNA THREONYLCARBAMOYLADENOSINE DEHYDRATASE"/>
    <property type="match status" value="1"/>
</dbReference>
<dbReference type="CDD" id="cd00755">
    <property type="entry name" value="YgdL_like"/>
    <property type="match status" value="1"/>
</dbReference>
<proteinExistence type="predicted"/>
<gene>
    <name evidence="2" type="ORF">EV699_107176</name>
</gene>
<accession>A0A4R2L5R4</accession>
<dbReference type="InterPro" id="IPR035985">
    <property type="entry name" value="Ubiquitin-activating_enz"/>
</dbReference>
<sequence length="262" mass="26777">MPDALPAPAPPADPERRFGGIARLYGAAAAARFARAHVCVIGIGGVGSWAVEALARSGVGRLTLIDLDHVAESNVNRQVHALDATLGQAKVQAMGARVQAINPACAVTPVDDFIDPDNCAALLAGGFDHVVDAIDHVRAKVALIAHCRRQGLALVTVGGAGGRTDPGCVRVADLARTAQDPLLAKVRQRLRKEHGFPRDPRRRFGVPCVYADAPLQLPPDARAGGGLSCAGLGSAVAVTATFGLFAAAHVLAALAADAGAAP</sequence>
<dbReference type="PANTHER" id="PTHR43267:SF1">
    <property type="entry name" value="TRNA THREONYLCARBAMOYLADENOSINE DEHYDRATASE"/>
    <property type="match status" value="1"/>
</dbReference>
<dbReference type="GO" id="GO:0061504">
    <property type="term" value="P:cyclic threonylcarbamoyladenosine biosynthetic process"/>
    <property type="evidence" value="ECO:0007669"/>
    <property type="project" value="TreeGrafter"/>
</dbReference>
<dbReference type="EMBL" id="SLWY01000007">
    <property type="protein sequence ID" value="TCO81782.1"/>
    <property type="molecule type" value="Genomic_DNA"/>
</dbReference>
<dbReference type="AlphaFoldDB" id="A0A4R2L5R4"/>
<dbReference type="Gene3D" id="3.40.50.720">
    <property type="entry name" value="NAD(P)-binding Rossmann-like Domain"/>
    <property type="match status" value="1"/>
</dbReference>
<dbReference type="GO" id="GO:0061503">
    <property type="term" value="F:tRNA threonylcarbamoyladenosine dehydratase"/>
    <property type="evidence" value="ECO:0007669"/>
    <property type="project" value="TreeGrafter"/>
</dbReference>
<comment type="caution">
    <text evidence="2">The sequence shown here is derived from an EMBL/GenBank/DDBJ whole genome shotgun (WGS) entry which is preliminary data.</text>
</comment>
<dbReference type="InterPro" id="IPR045886">
    <property type="entry name" value="ThiF/MoeB/HesA"/>
</dbReference>
<organism evidence="2 3">
    <name type="scientific">Plasticicumulans lactativorans</name>
    <dbReference type="NCBI Taxonomy" id="1133106"/>
    <lineage>
        <taxon>Bacteria</taxon>
        <taxon>Pseudomonadati</taxon>
        <taxon>Pseudomonadota</taxon>
        <taxon>Gammaproteobacteria</taxon>
        <taxon>Candidatus Competibacteraceae</taxon>
        <taxon>Plasticicumulans</taxon>
    </lineage>
</organism>
<dbReference type="GO" id="GO:0008641">
    <property type="term" value="F:ubiquitin-like modifier activating enzyme activity"/>
    <property type="evidence" value="ECO:0007669"/>
    <property type="project" value="InterPro"/>
</dbReference>
<name>A0A4R2L5R4_9GAMM</name>